<evidence type="ECO:0000256" key="8">
    <source>
        <dbReference type="ARBA" id="ARBA00031072"/>
    </source>
</evidence>
<dbReference type="Proteomes" id="UP000031668">
    <property type="component" value="Unassembled WGS sequence"/>
</dbReference>
<evidence type="ECO:0000313" key="10">
    <source>
        <dbReference type="EMBL" id="KII70175.1"/>
    </source>
</evidence>
<dbReference type="EMBL" id="JWZT01002159">
    <property type="protein sequence ID" value="KII70175.1"/>
    <property type="molecule type" value="Genomic_DNA"/>
</dbReference>
<dbReference type="GO" id="GO:0034975">
    <property type="term" value="P:protein folding in endoplasmic reticulum"/>
    <property type="evidence" value="ECO:0007669"/>
    <property type="project" value="TreeGrafter"/>
</dbReference>
<evidence type="ECO:0000256" key="5">
    <source>
        <dbReference type="ARBA" id="ARBA00022824"/>
    </source>
</evidence>
<feature type="transmembrane region" description="Helical" evidence="9">
    <location>
        <begin position="29"/>
        <end position="46"/>
    </location>
</feature>
<dbReference type="AlphaFoldDB" id="A0A0C2N1F2"/>
<comment type="subcellular location">
    <subcellularLocation>
        <location evidence="1">Endoplasmic reticulum membrane</location>
        <topology evidence="1">Multi-pass membrane protein</topology>
    </subcellularLocation>
</comment>
<name>A0A0C2N1F2_THEKT</name>
<keyword evidence="7 9" id="KW-0472">Membrane</keyword>
<evidence type="ECO:0000256" key="3">
    <source>
        <dbReference type="ARBA" id="ARBA00020827"/>
    </source>
</evidence>
<feature type="transmembrane region" description="Helical" evidence="9">
    <location>
        <begin position="52"/>
        <end position="70"/>
    </location>
</feature>
<sequence length="101" mass="11572">MPSELVDILHTKGTDLVVLEKNLAIITDFKIYISIFSGMTAGIAGFTQLKGLLFYVICYLFWSLVLFIKYGNEKRFFTHPCSQLLCQDFFHRDCHLSGEAK</sequence>
<proteinExistence type="inferred from homology"/>
<dbReference type="PANTHER" id="PTHR20994">
    <property type="entry name" value="ER MEMBRANE PROTEIN COMPLEX SUBUNIT 6"/>
    <property type="match status" value="1"/>
</dbReference>
<keyword evidence="6 9" id="KW-1133">Transmembrane helix</keyword>
<dbReference type="InterPro" id="IPR029008">
    <property type="entry name" value="EMC6-like"/>
</dbReference>
<evidence type="ECO:0000313" key="11">
    <source>
        <dbReference type="Proteomes" id="UP000031668"/>
    </source>
</evidence>
<evidence type="ECO:0000256" key="4">
    <source>
        <dbReference type="ARBA" id="ARBA00022692"/>
    </source>
</evidence>
<protein>
    <recommendedName>
        <fullName evidence="3">ER membrane protein complex subunit 6</fullName>
    </recommendedName>
    <alternativeName>
        <fullName evidence="8">Transmembrane protein 93</fullName>
    </alternativeName>
</protein>
<dbReference type="GO" id="GO:0072546">
    <property type="term" value="C:EMC complex"/>
    <property type="evidence" value="ECO:0007669"/>
    <property type="project" value="InterPro"/>
</dbReference>
<evidence type="ECO:0000256" key="9">
    <source>
        <dbReference type="SAM" id="Phobius"/>
    </source>
</evidence>
<accession>A0A0C2N1F2</accession>
<evidence type="ECO:0000256" key="2">
    <source>
        <dbReference type="ARBA" id="ARBA00009436"/>
    </source>
</evidence>
<comment type="caution">
    <text evidence="10">The sequence shown here is derived from an EMBL/GenBank/DDBJ whole genome shotgun (WGS) entry which is preliminary data.</text>
</comment>
<dbReference type="OrthoDB" id="16510at2759"/>
<organism evidence="10 11">
    <name type="scientific">Thelohanellus kitauei</name>
    <name type="common">Myxosporean</name>
    <dbReference type="NCBI Taxonomy" id="669202"/>
    <lineage>
        <taxon>Eukaryota</taxon>
        <taxon>Metazoa</taxon>
        <taxon>Cnidaria</taxon>
        <taxon>Myxozoa</taxon>
        <taxon>Myxosporea</taxon>
        <taxon>Bivalvulida</taxon>
        <taxon>Platysporina</taxon>
        <taxon>Myxobolidae</taxon>
        <taxon>Thelohanellus</taxon>
    </lineage>
</organism>
<comment type="similarity">
    <text evidence="2">Belongs to the EMC6 family.</text>
</comment>
<keyword evidence="11" id="KW-1185">Reference proteome</keyword>
<gene>
    <name evidence="10" type="ORF">RF11_01628</name>
</gene>
<dbReference type="InterPro" id="IPR008504">
    <property type="entry name" value="Emc6"/>
</dbReference>
<evidence type="ECO:0000256" key="6">
    <source>
        <dbReference type="ARBA" id="ARBA00022989"/>
    </source>
</evidence>
<dbReference type="GO" id="GO:0000045">
    <property type="term" value="P:autophagosome assembly"/>
    <property type="evidence" value="ECO:0007669"/>
    <property type="project" value="TreeGrafter"/>
</dbReference>
<keyword evidence="5" id="KW-0256">Endoplasmic reticulum</keyword>
<keyword evidence="4 9" id="KW-0812">Transmembrane</keyword>
<dbReference type="Pfam" id="PF07019">
    <property type="entry name" value="EMC6"/>
    <property type="match status" value="1"/>
</dbReference>
<evidence type="ECO:0000256" key="1">
    <source>
        <dbReference type="ARBA" id="ARBA00004477"/>
    </source>
</evidence>
<evidence type="ECO:0000256" key="7">
    <source>
        <dbReference type="ARBA" id="ARBA00023136"/>
    </source>
</evidence>
<dbReference type="PANTHER" id="PTHR20994:SF0">
    <property type="entry name" value="ER MEMBRANE PROTEIN COMPLEX SUBUNIT 6"/>
    <property type="match status" value="1"/>
</dbReference>
<reference evidence="10 11" key="1">
    <citation type="journal article" date="2014" name="Genome Biol. Evol.">
        <title>The genome of the myxosporean Thelohanellus kitauei shows adaptations to nutrient acquisition within its fish host.</title>
        <authorList>
            <person name="Yang Y."/>
            <person name="Xiong J."/>
            <person name="Zhou Z."/>
            <person name="Huo F."/>
            <person name="Miao W."/>
            <person name="Ran C."/>
            <person name="Liu Y."/>
            <person name="Zhang J."/>
            <person name="Feng J."/>
            <person name="Wang M."/>
            <person name="Wang M."/>
            <person name="Wang L."/>
            <person name="Yao B."/>
        </authorList>
    </citation>
    <scope>NUCLEOTIDE SEQUENCE [LARGE SCALE GENOMIC DNA]</scope>
    <source>
        <strain evidence="10">Wuqing</strain>
    </source>
</reference>